<dbReference type="Pfam" id="PF21259">
    <property type="entry name" value="Rgg_C"/>
    <property type="match status" value="1"/>
</dbReference>
<evidence type="ECO:0000313" key="2">
    <source>
        <dbReference type="EMBL" id="AUJ32934.1"/>
    </source>
</evidence>
<evidence type="ECO:0000313" key="3">
    <source>
        <dbReference type="Proteomes" id="UP000324497"/>
    </source>
</evidence>
<evidence type="ECO:0000259" key="1">
    <source>
        <dbReference type="PROSITE" id="PS50943"/>
    </source>
</evidence>
<reference evidence="2 3" key="1">
    <citation type="submission" date="2016-11" db="EMBL/GenBank/DDBJ databases">
        <title>Interaction between Lactobacillus species and yeast in water kefir.</title>
        <authorList>
            <person name="Behr J."/>
            <person name="Xu D."/>
            <person name="Vogel R.F."/>
        </authorList>
    </citation>
    <scope>NUCLEOTIDE SEQUENCE [LARGE SCALE GENOMIC DNA]</scope>
    <source>
        <strain evidence="2 3">TMW 1.1827</strain>
    </source>
</reference>
<proteinExistence type="predicted"/>
<protein>
    <recommendedName>
        <fullName evidence="1">HTH cro/C1-type domain-containing protein</fullName>
    </recommendedName>
</protein>
<dbReference type="GO" id="GO:0003677">
    <property type="term" value="F:DNA binding"/>
    <property type="evidence" value="ECO:0007669"/>
    <property type="project" value="InterPro"/>
</dbReference>
<gene>
    <name evidence="2" type="ORF">BSQ50_10540</name>
</gene>
<feature type="domain" description="HTH cro/C1-type" evidence="1">
    <location>
        <begin position="33"/>
        <end position="61"/>
    </location>
</feature>
<dbReference type="InterPro" id="IPR010057">
    <property type="entry name" value="Transcription_activator_Rgg_C"/>
</dbReference>
<organism evidence="2 3">
    <name type="scientific">Liquorilactobacillus nagelii</name>
    <dbReference type="NCBI Taxonomy" id="82688"/>
    <lineage>
        <taxon>Bacteria</taxon>
        <taxon>Bacillati</taxon>
        <taxon>Bacillota</taxon>
        <taxon>Bacilli</taxon>
        <taxon>Lactobacillales</taxon>
        <taxon>Lactobacillaceae</taxon>
        <taxon>Liquorilactobacillus</taxon>
    </lineage>
</organism>
<dbReference type="NCBIfam" id="TIGR01716">
    <property type="entry name" value="RGG_Cterm"/>
    <property type="match status" value="1"/>
</dbReference>
<dbReference type="PANTHER" id="PTHR37038">
    <property type="entry name" value="TRANSCRIPTIONAL REGULATOR-RELATED"/>
    <property type="match status" value="1"/>
</dbReference>
<dbReference type="AlphaFoldDB" id="A0A3Q8CVF7"/>
<dbReference type="EMBL" id="CP018180">
    <property type="protein sequence ID" value="AUJ32934.1"/>
    <property type="molecule type" value="Genomic_DNA"/>
</dbReference>
<dbReference type="InterPro" id="IPR001387">
    <property type="entry name" value="Cro/C1-type_HTH"/>
</dbReference>
<dbReference type="KEGG" id="lng:BSQ50_10540"/>
<dbReference type="Proteomes" id="UP000324497">
    <property type="component" value="Chromosome"/>
</dbReference>
<dbReference type="Gene3D" id="1.10.260.40">
    <property type="entry name" value="lambda repressor-like DNA-binding domains"/>
    <property type="match status" value="1"/>
</dbReference>
<sequence length="293" mass="34182">MMSTGEIVRQIRLAKGLRTKYIYNGLMTQPTSSEYERGKSEVKISKLIIIIERLNLEFSEFIFLFKRENDRFLLYKKYHQRLLRAFQNSNEVELRLIHQNIMNLAEFNKLTRFTNLGLVASCMIKELASEKESFSFEKTSITEYLIGIKTWGKYEYQLLVETLFMYNENDLRQLLDQQRCKELCNNQNGASLGQAKVKLLAAIIIKLIKLNQYKEHKDLLAILNEIKIPKDDLYSKFYISFIIGLDLFEGGNLAEGTKIISTTLDYCQEFKMNSLEQELVENLKSCLASKLLS</sequence>
<dbReference type="PROSITE" id="PS50943">
    <property type="entry name" value="HTH_CROC1"/>
    <property type="match status" value="1"/>
</dbReference>
<dbReference type="InterPro" id="IPR010982">
    <property type="entry name" value="Lambda_DNA-bd_dom_sf"/>
</dbReference>
<dbReference type="SUPFAM" id="SSF47413">
    <property type="entry name" value="lambda repressor-like DNA-binding domains"/>
    <property type="match status" value="1"/>
</dbReference>
<accession>A0A3Q8CVF7</accession>
<name>A0A3Q8CVF7_9LACO</name>
<dbReference type="InterPro" id="IPR053163">
    <property type="entry name" value="HTH-type_regulator_Rgg"/>
</dbReference>
<keyword evidence="3" id="KW-1185">Reference proteome</keyword>
<dbReference type="CDD" id="cd00093">
    <property type="entry name" value="HTH_XRE"/>
    <property type="match status" value="1"/>
</dbReference>